<feature type="region of interest" description="Disordered" evidence="2">
    <location>
        <begin position="602"/>
        <end position="665"/>
    </location>
</feature>
<evidence type="ECO:0000256" key="3">
    <source>
        <dbReference type="SAM" id="SignalP"/>
    </source>
</evidence>
<name>Q2INI1_ANADE</name>
<proteinExistence type="predicted"/>
<dbReference type="Gene3D" id="2.60.40.10">
    <property type="entry name" value="Immunoglobulins"/>
    <property type="match status" value="1"/>
</dbReference>
<dbReference type="OrthoDB" id="8774234at2"/>
<dbReference type="InterPro" id="IPR013783">
    <property type="entry name" value="Ig-like_fold"/>
</dbReference>
<feature type="signal peptide" evidence="3">
    <location>
        <begin position="1"/>
        <end position="24"/>
    </location>
</feature>
<evidence type="ECO:0000256" key="2">
    <source>
        <dbReference type="SAM" id="MobiDB-lite"/>
    </source>
</evidence>
<keyword evidence="1 3" id="KW-0732">Signal</keyword>
<dbReference type="HOGENOM" id="CLU_412606_0_0_7"/>
<feature type="domain" description="SbsA Ig-like" evidence="4">
    <location>
        <begin position="35"/>
        <end position="128"/>
    </location>
</feature>
<feature type="compositionally biased region" description="Gly residues" evidence="2">
    <location>
        <begin position="425"/>
        <end position="443"/>
    </location>
</feature>
<dbReference type="InterPro" id="IPR032812">
    <property type="entry name" value="SbsA_Ig"/>
</dbReference>
<protein>
    <submittedName>
        <fullName evidence="5">PE-PGRS family protein</fullName>
    </submittedName>
</protein>
<dbReference type="KEGG" id="ade:Adeh_0590"/>
<evidence type="ECO:0000259" key="4">
    <source>
        <dbReference type="Pfam" id="PF13205"/>
    </source>
</evidence>
<dbReference type="PRINTS" id="PR01228">
    <property type="entry name" value="EGGSHELL"/>
</dbReference>
<reference evidence="5 6" key="1">
    <citation type="submission" date="2006-01" db="EMBL/GenBank/DDBJ databases">
        <title>Complete sequence of Anaeromyxobacter dehalogenans 2CP-C.</title>
        <authorList>
            <consortium name="US DOE Joint Genome Institute"/>
            <person name="Copeland A."/>
            <person name="Lucas S."/>
            <person name="Lapidus A."/>
            <person name="Barry K."/>
            <person name="Detter J.C."/>
            <person name="Glavina T."/>
            <person name="Hammon N."/>
            <person name="Israni S."/>
            <person name="Pitluck S."/>
            <person name="Brettin T."/>
            <person name="Bruce D."/>
            <person name="Han C."/>
            <person name="Tapia R."/>
            <person name="Gilna P."/>
            <person name="Kiss H."/>
            <person name="Schmutz J."/>
            <person name="Larimer F."/>
            <person name="Land M."/>
            <person name="Kyrpides N."/>
            <person name="Anderson I."/>
            <person name="Sanford R.A."/>
            <person name="Ritalahti K.M."/>
            <person name="Thomas H.S."/>
            <person name="Kirby J.R."/>
            <person name="Zhulin I.B."/>
            <person name="Loeffler F.E."/>
            <person name="Richardson P."/>
        </authorList>
    </citation>
    <scope>NUCLEOTIDE SEQUENCE [LARGE SCALE GENOMIC DNA]</scope>
    <source>
        <strain evidence="5 6">2CP-C</strain>
    </source>
</reference>
<dbReference type="InterPro" id="IPR012334">
    <property type="entry name" value="Pectin_lyas_fold"/>
</dbReference>
<accession>Q2INI1</accession>
<dbReference type="STRING" id="290397.Adeh_0590"/>
<dbReference type="EMBL" id="CP000251">
    <property type="protein sequence ID" value="ABC80366.1"/>
    <property type="molecule type" value="Genomic_DNA"/>
</dbReference>
<dbReference type="AlphaFoldDB" id="Q2INI1"/>
<feature type="compositionally biased region" description="Gly residues" evidence="2">
    <location>
        <begin position="602"/>
        <end position="620"/>
    </location>
</feature>
<dbReference type="Gene3D" id="2.60.40.3710">
    <property type="match status" value="1"/>
</dbReference>
<dbReference type="eggNOG" id="COG3391">
    <property type="taxonomic scope" value="Bacteria"/>
</dbReference>
<evidence type="ECO:0000313" key="5">
    <source>
        <dbReference type="EMBL" id="ABC80366.1"/>
    </source>
</evidence>
<sequence length="665" mass="59910">MRFRTALAAAAIALSAACSGSSGSSGPSGGPPPAPLTVVEVVPADGATGVSPSAPVRVTFSEAVDPATLQGAIAVAGATGTVTVSGAVATFTPAVLVGDTTYAARVAAGVRSLAGGALAADHAWSFTTGANRAPVAVAGADQDVATGAPVALDASGSVDPDGAGLEYAWTQVAGPDVTGGAGALHGPAPAFTAPAEVSTLVFDLTVRDGQSESAPDRTVVTVLRNPAAALFVAPGGDDTAAGTRAAPLATLRVAIERLGGPGGAVPGAGVYAAAGTYFGPVVLASGVSLYGGFDPATWLRDAAAPSVIGNSLRGVVVTGATGVVVDGFTLAAGDAISPGFSSFGAFLVDSEVTFSRCAIAAGNGQAGAAGGAGVEGAPGNAGGAGGGGSCDGATVGAGGAAGLGAWSGGPGGAGGAEGANAGRNGSSGGGANGGASGGGGAYGKPGQRGQDGATGGDGFQGLNGAPGGGFGALLPLPDAYRTSDGFGGGTGGDGFGGGGGGGGGGQGPCGFLECDEGSGNGGGGGGSGGRLGTGGGGGRGGGASLGVVVVRGAVVLRDTSVRAGNGGAGGAGGAGGLGGPGGRGGAGGATCTGEVGGGGNGGAGGRGGDGGWGGGGGGGPSVALLNEGGAVTVEGASTLTPGAGGAGGAAARPGAQGVSHARWDR</sequence>
<dbReference type="PROSITE" id="PS51257">
    <property type="entry name" value="PROKAR_LIPOPROTEIN"/>
    <property type="match status" value="1"/>
</dbReference>
<feature type="compositionally biased region" description="Gly residues" evidence="2">
    <location>
        <begin position="452"/>
        <end position="462"/>
    </location>
</feature>
<evidence type="ECO:0000313" key="6">
    <source>
        <dbReference type="Proteomes" id="UP000001935"/>
    </source>
</evidence>
<dbReference type="Proteomes" id="UP000001935">
    <property type="component" value="Chromosome"/>
</dbReference>
<feature type="region of interest" description="Disordered" evidence="2">
    <location>
        <begin position="411"/>
        <end position="462"/>
    </location>
</feature>
<evidence type="ECO:0000256" key="1">
    <source>
        <dbReference type="ARBA" id="ARBA00022729"/>
    </source>
</evidence>
<organism evidence="5 6">
    <name type="scientific">Anaeromyxobacter dehalogenans (strain 2CP-C)</name>
    <dbReference type="NCBI Taxonomy" id="290397"/>
    <lineage>
        <taxon>Bacteria</taxon>
        <taxon>Pseudomonadati</taxon>
        <taxon>Myxococcota</taxon>
        <taxon>Myxococcia</taxon>
        <taxon>Myxococcales</taxon>
        <taxon>Cystobacterineae</taxon>
        <taxon>Anaeromyxobacteraceae</taxon>
        <taxon>Anaeromyxobacter</taxon>
    </lineage>
</organism>
<gene>
    <name evidence="5" type="ordered locus">Adeh_0590</name>
</gene>
<dbReference type="RefSeq" id="WP_011419649.1">
    <property type="nucleotide sequence ID" value="NC_007760.1"/>
</dbReference>
<dbReference type="Pfam" id="PF22352">
    <property type="entry name" value="K319L-like_PKD"/>
    <property type="match status" value="1"/>
</dbReference>
<dbReference type="Gene3D" id="2.160.20.10">
    <property type="entry name" value="Single-stranded right-handed beta-helix, Pectin lyase-like"/>
    <property type="match status" value="1"/>
</dbReference>
<dbReference type="Pfam" id="PF13205">
    <property type="entry name" value="Big_5"/>
    <property type="match status" value="1"/>
</dbReference>
<feature type="chain" id="PRO_5004209798" evidence="3">
    <location>
        <begin position="25"/>
        <end position="665"/>
    </location>
</feature>